<evidence type="ECO:0000313" key="2">
    <source>
        <dbReference type="EMBL" id="WAL43877.1"/>
    </source>
</evidence>
<feature type="compositionally biased region" description="Basic and acidic residues" evidence="1">
    <location>
        <begin position="73"/>
        <end position="87"/>
    </location>
</feature>
<dbReference type="EMBL" id="CP113787">
    <property type="protein sequence ID" value="WAL43877.1"/>
    <property type="molecule type" value="Genomic_DNA"/>
</dbReference>
<reference evidence="2" key="1">
    <citation type="submission" date="2022-11" db="EMBL/GenBank/DDBJ databases">
        <title>Dental biofilm bacteria. Genome sequencing and assembly.</title>
        <authorList>
            <person name="Robertsson C."/>
        </authorList>
    </citation>
    <scope>NUCLEOTIDE SEQUENCE</scope>
    <source>
        <strain evidence="2">CW</strain>
    </source>
</reference>
<gene>
    <name evidence="2" type="ORF">OFA60_04825</name>
</gene>
<feature type="region of interest" description="Disordered" evidence="1">
    <location>
        <begin position="9"/>
        <end position="53"/>
    </location>
</feature>
<accession>A0AA47IMH5</accession>
<protein>
    <submittedName>
        <fullName evidence="2">Uncharacterized protein</fullName>
    </submittedName>
</protein>
<dbReference type="RefSeq" id="WP_257877242.1">
    <property type="nucleotide sequence ID" value="NZ_CP113787.1"/>
</dbReference>
<evidence type="ECO:0000313" key="3">
    <source>
        <dbReference type="Proteomes" id="UP001163127"/>
    </source>
</evidence>
<feature type="region of interest" description="Disordered" evidence="1">
    <location>
        <begin position="68"/>
        <end position="87"/>
    </location>
</feature>
<organism evidence="2 3">
    <name type="scientific">Actinomyces naeslundii</name>
    <dbReference type="NCBI Taxonomy" id="1655"/>
    <lineage>
        <taxon>Bacteria</taxon>
        <taxon>Bacillati</taxon>
        <taxon>Actinomycetota</taxon>
        <taxon>Actinomycetes</taxon>
        <taxon>Actinomycetales</taxon>
        <taxon>Actinomycetaceae</taxon>
        <taxon>Actinomyces</taxon>
    </lineage>
</organism>
<sequence>MLGAAIHIRAQHAADNNSTSRELTPLSESHRDSNADQFLLSDRQHHSKRPIDTANKWLRRRTIIRTDFGNRGTGEHSGTRSDARRFL</sequence>
<evidence type="ECO:0000256" key="1">
    <source>
        <dbReference type="SAM" id="MobiDB-lite"/>
    </source>
</evidence>
<proteinExistence type="predicted"/>
<name>A0AA47IMH5_ACTNA</name>
<dbReference type="AlphaFoldDB" id="A0AA47IMH5"/>
<dbReference type="Proteomes" id="UP001163127">
    <property type="component" value="Chromosome"/>
</dbReference>